<feature type="transmembrane region" description="Helical" evidence="2">
    <location>
        <begin position="121"/>
        <end position="142"/>
    </location>
</feature>
<dbReference type="AlphaFoldDB" id="A0A8J7Z7Y3"/>
<reference evidence="3" key="1">
    <citation type="submission" date="2019-12" db="EMBL/GenBank/DDBJ databases">
        <title>High-Quality draft genome sequences of three cyanobacteria isolated from the limestone walls of the Old Cathedral of Coimbra.</title>
        <authorList>
            <person name="Tiago I."/>
            <person name="Soares F."/>
            <person name="Portugal A."/>
        </authorList>
    </citation>
    <scope>NUCLEOTIDE SEQUENCE</scope>
    <source>
        <strain evidence="3">A</strain>
    </source>
</reference>
<name>A0A8J7Z7Y3_9CYAN</name>
<evidence type="ECO:0000313" key="4">
    <source>
        <dbReference type="Proteomes" id="UP000646053"/>
    </source>
</evidence>
<feature type="transmembrane region" description="Helical" evidence="2">
    <location>
        <begin position="88"/>
        <end position="109"/>
    </location>
</feature>
<protein>
    <submittedName>
        <fullName evidence="3">DUF3464 family protein</fullName>
    </submittedName>
</protein>
<keyword evidence="4" id="KW-1185">Reference proteome</keyword>
<evidence type="ECO:0000256" key="2">
    <source>
        <dbReference type="SAM" id="Phobius"/>
    </source>
</evidence>
<dbReference type="Pfam" id="PF11947">
    <property type="entry name" value="DUF3464"/>
    <property type="match status" value="1"/>
</dbReference>
<proteinExistence type="predicted"/>
<accession>A0A8J7Z7Y3</accession>
<organism evidence="3 4">
    <name type="scientific">Myxacorys almedinensis A</name>
    <dbReference type="NCBI Taxonomy" id="2690445"/>
    <lineage>
        <taxon>Bacteria</taxon>
        <taxon>Bacillati</taxon>
        <taxon>Cyanobacteriota</taxon>
        <taxon>Cyanophyceae</taxon>
        <taxon>Leptolyngbyales</taxon>
        <taxon>Leptolyngbyaceae</taxon>
        <taxon>Myxacorys</taxon>
        <taxon>Myxacorys almedinensis</taxon>
    </lineage>
</organism>
<dbReference type="PANTHER" id="PTHR34575">
    <property type="entry name" value="PROTEIN PAM68, CHLOROPLASTIC"/>
    <property type="match status" value="1"/>
</dbReference>
<feature type="compositionally biased region" description="Basic and acidic residues" evidence="1">
    <location>
        <begin position="62"/>
        <end position="73"/>
    </location>
</feature>
<dbReference type="Proteomes" id="UP000646053">
    <property type="component" value="Unassembled WGS sequence"/>
</dbReference>
<dbReference type="EMBL" id="WVIE01000034">
    <property type="protein sequence ID" value="NDJ19586.1"/>
    <property type="molecule type" value="Genomic_DNA"/>
</dbReference>
<feature type="region of interest" description="Disordered" evidence="1">
    <location>
        <begin position="1"/>
        <end position="76"/>
    </location>
</feature>
<evidence type="ECO:0000313" key="3">
    <source>
        <dbReference type="EMBL" id="NDJ19586.1"/>
    </source>
</evidence>
<dbReference type="PANTHER" id="PTHR34575:SF1">
    <property type="entry name" value="PROTEIN PAM68, CHLOROPLASTIC"/>
    <property type="match status" value="1"/>
</dbReference>
<keyword evidence="2" id="KW-0812">Transmembrane</keyword>
<dbReference type="InterPro" id="IPR021855">
    <property type="entry name" value="PAM68-like"/>
</dbReference>
<evidence type="ECO:0000256" key="1">
    <source>
        <dbReference type="SAM" id="MobiDB-lite"/>
    </source>
</evidence>
<gene>
    <name evidence="3" type="ORF">GS601_20235</name>
</gene>
<feature type="compositionally biased region" description="Basic and acidic residues" evidence="1">
    <location>
        <begin position="26"/>
        <end position="41"/>
    </location>
</feature>
<sequence>MSSEPKASESDDLQGQDPPGSASPSSRDRLPFEPTRKKDASPAKPPAIGGARNSAKPAASAPRKERPAPRKEGLQIPDVVSRRMAGRMAFFCGIPTSLGMLTFVVSYFIVTKGLFKLPNSAVLLVSLGFFGLGVIGLSYGFLSASWDEEHPGSLLGAKEFSTNLGRLTDAWKAARNEKTQD</sequence>
<keyword evidence="2" id="KW-1133">Transmembrane helix</keyword>
<comment type="caution">
    <text evidence="3">The sequence shown here is derived from an EMBL/GenBank/DDBJ whole genome shotgun (WGS) entry which is preliminary data.</text>
</comment>
<keyword evidence="2" id="KW-0472">Membrane</keyword>
<dbReference type="RefSeq" id="WP_162425115.1">
    <property type="nucleotide sequence ID" value="NZ_WVIE01000034.1"/>
</dbReference>